<organism evidence="13 14">
    <name type="scientific">Neohortaea acidophila</name>
    <dbReference type="NCBI Taxonomy" id="245834"/>
    <lineage>
        <taxon>Eukaryota</taxon>
        <taxon>Fungi</taxon>
        <taxon>Dikarya</taxon>
        <taxon>Ascomycota</taxon>
        <taxon>Pezizomycotina</taxon>
        <taxon>Dothideomycetes</taxon>
        <taxon>Dothideomycetidae</taxon>
        <taxon>Mycosphaerellales</taxon>
        <taxon>Teratosphaeriaceae</taxon>
        <taxon>Neohortaea</taxon>
    </lineage>
</organism>
<protein>
    <recommendedName>
        <fullName evidence="11">4-amino-5-hydroxymethyl-2-methylpyrimidine phosphate synthase</fullName>
        <shortName evidence="11">HMP-P synthase</shortName>
        <shortName evidence="11">Hydroxymethylpyrimidine phosphate synthase</shortName>
    </recommendedName>
</protein>
<comment type="subunit">
    <text evidence="4 11">Homodimer.</text>
</comment>
<dbReference type="GO" id="GO:0046872">
    <property type="term" value="F:metal ion binding"/>
    <property type="evidence" value="ECO:0007669"/>
    <property type="project" value="UniProtKB-KW"/>
</dbReference>
<evidence type="ECO:0000256" key="8">
    <source>
        <dbReference type="ARBA" id="ARBA00022977"/>
    </source>
</evidence>
<dbReference type="InterPro" id="IPR027939">
    <property type="entry name" value="NMT1/THI5"/>
</dbReference>
<evidence type="ECO:0000256" key="1">
    <source>
        <dbReference type="ARBA" id="ARBA00003469"/>
    </source>
</evidence>
<evidence type="ECO:0000256" key="4">
    <source>
        <dbReference type="ARBA" id="ARBA00011738"/>
    </source>
</evidence>
<keyword evidence="7 11" id="KW-0663">Pyridoxal phosphate</keyword>
<feature type="domain" description="SsuA/THI5-like" evidence="12">
    <location>
        <begin position="18"/>
        <end position="233"/>
    </location>
</feature>
<evidence type="ECO:0000256" key="7">
    <source>
        <dbReference type="ARBA" id="ARBA00022898"/>
    </source>
</evidence>
<sequence length="309" mass="33707">MSVAKTTKVRVALDWTPNTIHSGLYLAQAKNLYADAGLHVELIAPDESYSTTPARQLAAGSVDLAICPSESCIAYNESGRMPLQAIYALLQRDASAIVSTRESNLAKLGEGVYGSYSAKYEDGIVRAMVSAAGGKGQAMRVKGSNEVGKLSLFEAARKGDVDATWVFMPWEGVEAELDGVPIYAFRAEEYGVPYGYSPVIARNADKSLDAKVLRRFVRATKLGYEAAGRDAREAAAVLQSHCRPQRSERFLAASQERINGFYGDGSKAGLGSMEPGKWETWIAWLREQGLLAREGVRTEQLFTNEFFEV</sequence>
<comment type="catalytic activity">
    <reaction evidence="10">
        <text>N(6)-(pyridoxal phosphate)-L-lysyl-[4-amino-5-hydroxymethyl-2-methylpyrimidine phosphate synthase] + L-histidyl-[4-amino-5-hydroxymethyl-2-methylpyrimidine phosphate synthase] + 2 Fe(3+) + 4 H2O = L-lysyl-[4-amino-5-hydroxymethyl-2-methylpyrimidine phosphate synthase] + (2S)-2-amino-5-hydroxy-4-oxopentanoyl-[4-amino-5-hydroxymethyl-2-methylpyrimidine phosphate synthase] + 4-amino-2-methyl-5-(phosphooxymethyl)pyrimidine + 3-oxopropanoate + 2 Fe(2+) + 2 H(+)</text>
        <dbReference type="Rhea" id="RHEA:65756"/>
        <dbReference type="Rhea" id="RHEA-COMP:16892"/>
        <dbReference type="Rhea" id="RHEA-COMP:16893"/>
        <dbReference type="Rhea" id="RHEA-COMP:16894"/>
        <dbReference type="Rhea" id="RHEA-COMP:16895"/>
        <dbReference type="ChEBI" id="CHEBI:15377"/>
        <dbReference type="ChEBI" id="CHEBI:15378"/>
        <dbReference type="ChEBI" id="CHEBI:29033"/>
        <dbReference type="ChEBI" id="CHEBI:29034"/>
        <dbReference type="ChEBI" id="CHEBI:29969"/>
        <dbReference type="ChEBI" id="CHEBI:29979"/>
        <dbReference type="ChEBI" id="CHEBI:33190"/>
        <dbReference type="ChEBI" id="CHEBI:58354"/>
        <dbReference type="ChEBI" id="CHEBI:143915"/>
        <dbReference type="ChEBI" id="CHEBI:157692"/>
    </reaction>
    <physiologicalReaction direction="left-to-right" evidence="10">
        <dbReference type="Rhea" id="RHEA:65757"/>
    </physiologicalReaction>
</comment>
<evidence type="ECO:0000256" key="10">
    <source>
        <dbReference type="ARBA" id="ARBA00048179"/>
    </source>
</evidence>
<comment type="similarity">
    <text evidence="3 11">Belongs to the NMT1/THI5 family.</text>
</comment>
<evidence type="ECO:0000256" key="2">
    <source>
        <dbReference type="ARBA" id="ARBA00004948"/>
    </source>
</evidence>
<dbReference type="GO" id="GO:0016740">
    <property type="term" value="F:transferase activity"/>
    <property type="evidence" value="ECO:0007669"/>
    <property type="project" value="UniProtKB-KW"/>
</dbReference>
<evidence type="ECO:0000256" key="9">
    <source>
        <dbReference type="ARBA" id="ARBA00023004"/>
    </source>
</evidence>
<dbReference type="Proteomes" id="UP000799767">
    <property type="component" value="Unassembled WGS sequence"/>
</dbReference>
<reference evidence="13" key="1">
    <citation type="journal article" date="2020" name="Stud. Mycol.">
        <title>101 Dothideomycetes genomes: a test case for predicting lifestyles and emergence of pathogens.</title>
        <authorList>
            <person name="Haridas S."/>
            <person name="Albert R."/>
            <person name="Binder M."/>
            <person name="Bloem J."/>
            <person name="Labutti K."/>
            <person name="Salamov A."/>
            <person name="Andreopoulos B."/>
            <person name="Baker S."/>
            <person name="Barry K."/>
            <person name="Bills G."/>
            <person name="Bluhm B."/>
            <person name="Cannon C."/>
            <person name="Castanera R."/>
            <person name="Culley D."/>
            <person name="Daum C."/>
            <person name="Ezra D."/>
            <person name="Gonzalez J."/>
            <person name="Henrissat B."/>
            <person name="Kuo A."/>
            <person name="Liang C."/>
            <person name="Lipzen A."/>
            <person name="Lutzoni F."/>
            <person name="Magnuson J."/>
            <person name="Mondo S."/>
            <person name="Nolan M."/>
            <person name="Ohm R."/>
            <person name="Pangilinan J."/>
            <person name="Park H.-J."/>
            <person name="Ramirez L."/>
            <person name="Alfaro M."/>
            <person name="Sun H."/>
            <person name="Tritt A."/>
            <person name="Yoshinaga Y."/>
            <person name="Zwiers L.-H."/>
            <person name="Turgeon B."/>
            <person name="Goodwin S."/>
            <person name="Spatafora J."/>
            <person name="Crous P."/>
            <person name="Grigoriev I."/>
        </authorList>
    </citation>
    <scope>NUCLEOTIDE SEQUENCE</scope>
    <source>
        <strain evidence="13">CBS 113389</strain>
    </source>
</reference>
<dbReference type="PANTHER" id="PTHR31528">
    <property type="entry name" value="4-AMINO-5-HYDROXYMETHYL-2-METHYLPYRIMIDINE PHOSPHATE SYNTHASE THI11-RELATED"/>
    <property type="match status" value="1"/>
</dbReference>
<gene>
    <name evidence="13" type="ORF">BDY17DRAFT_340147</name>
</gene>
<dbReference type="RefSeq" id="XP_033588675.1">
    <property type="nucleotide sequence ID" value="XM_033737978.1"/>
</dbReference>
<evidence type="ECO:0000259" key="12">
    <source>
        <dbReference type="Pfam" id="PF09084"/>
    </source>
</evidence>
<dbReference type="AlphaFoldDB" id="A0A6A6PQ91"/>
<evidence type="ECO:0000256" key="11">
    <source>
        <dbReference type="RuleBase" id="RU367015"/>
    </source>
</evidence>
<keyword evidence="8 11" id="KW-0784">Thiamine biosynthesis</keyword>
<comment type="function">
    <text evidence="1 11">Responsible for the formation of the pyrimidine heterocycle in the thiamine biosynthesis pathway. Catalyzes the formation of hydroxymethylpyrimidine phosphate (HMP-P) from histidine and pyridoxal phosphate (PLP). The protein uses PLP and the active site histidine to form HMP-P, generating an inactive enzyme. The enzyme can only undergo a single turnover, which suggests it is a suicide enzyme.</text>
</comment>
<keyword evidence="9 11" id="KW-0408">Iron</keyword>
<accession>A0A6A6PQ91</accession>
<dbReference type="UniPathway" id="UPA00060"/>
<evidence type="ECO:0000256" key="6">
    <source>
        <dbReference type="ARBA" id="ARBA00022723"/>
    </source>
</evidence>
<dbReference type="OrthoDB" id="434407at2759"/>
<comment type="cofactor">
    <cofactor evidence="11">
        <name>Fe cation</name>
        <dbReference type="ChEBI" id="CHEBI:24875"/>
    </cofactor>
</comment>
<dbReference type="GO" id="GO:0009229">
    <property type="term" value="P:thiamine diphosphate biosynthetic process"/>
    <property type="evidence" value="ECO:0007669"/>
    <property type="project" value="UniProtKB-UniRule"/>
</dbReference>
<keyword evidence="5" id="KW-0808">Transferase</keyword>
<dbReference type="PANTHER" id="PTHR31528:SF1">
    <property type="entry name" value="4-AMINO-5-HYDROXYMETHYL-2-METHYLPYRIMIDINE PHOSPHATE SYNTHASE THI11-RELATED"/>
    <property type="match status" value="1"/>
</dbReference>
<comment type="pathway">
    <text evidence="2 11">Cofactor biosynthesis; thiamine diphosphate biosynthesis.</text>
</comment>
<dbReference type="SUPFAM" id="SSF53850">
    <property type="entry name" value="Periplasmic binding protein-like II"/>
    <property type="match status" value="1"/>
</dbReference>
<evidence type="ECO:0000256" key="3">
    <source>
        <dbReference type="ARBA" id="ARBA00009406"/>
    </source>
</evidence>
<dbReference type="Gene3D" id="3.40.190.10">
    <property type="entry name" value="Periplasmic binding protein-like II"/>
    <property type="match status" value="2"/>
</dbReference>
<proteinExistence type="inferred from homology"/>
<evidence type="ECO:0000256" key="5">
    <source>
        <dbReference type="ARBA" id="ARBA00022679"/>
    </source>
</evidence>
<dbReference type="GeneID" id="54478980"/>
<keyword evidence="6" id="KW-0479">Metal-binding</keyword>
<evidence type="ECO:0000313" key="13">
    <source>
        <dbReference type="EMBL" id="KAF2482105.1"/>
    </source>
</evidence>
<name>A0A6A6PQ91_9PEZI</name>
<dbReference type="EMBL" id="MU001637">
    <property type="protein sequence ID" value="KAF2482105.1"/>
    <property type="molecule type" value="Genomic_DNA"/>
</dbReference>
<dbReference type="Pfam" id="PF09084">
    <property type="entry name" value="NMT1"/>
    <property type="match status" value="1"/>
</dbReference>
<keyword evidence="14" id="KW-1185">Reference proteome</keyword>
<dbReference type="GO" id="GO:0009228">
    <property type="term" value="P:thiamine biosynthetic process"/>
    <property type="evidence" value="ECO:0007669"/>
    <property type="project" value="UniProtKB-UniRule"/>
</dbReference>
<evidence type="ECO:0000313" key="14">
    <source>
        <dbReference type="Proteomes" id="UP000799767"/>
    </source>
</evidence>
<dbReference type="InterPro" id="IPR015168">
    <property type="entry name" value="SsuA/THI5"/>
</dbReference>